<dbReference type="SUPFAM" id="SSF55729">
    <property type="entry name" value="Acyl-CoA N-acyltransferases (Nat)"/>
    <property type="match status" value="1"/>
</dbReference>
<sequence>MSGKKLEIDGVTYRRATLADHRAVTELSNDVNPYEGLDYLEYFFPKYISQGNRHCYLAEKNGKALAYMQNILVDGGLTAIGQAGRSAPDVQHKGIYKTLFAYFEREVNAMNPHYERVSYTAYLSDFQKKFLKKAIYKVVDTRFVRAYKMNTSPTTTIADNDSIQNIPVKEVKQINMQEMLEILCDLSTKQKLFPKDSFISLWMPFSTSIAIQSNIKQIYDDSTVYATFDKNGRCTSVISATIIHCPYGLRYDVNFYGTGGSADLQLLKAHILIQAKLAWDYSIEHNRKAIMKIFWPTEIPLEMVDDFALNVMGWDKGPFWQYPQYISAVADKEKAQVTTSKL</sequence>
<organism evidence="1 2">
    <name type="scientific">Owenia fusiformis</name>
    <name type="common">Polychaete worm</name>
    <dbReference type="NCBI Taxonomy" id="6347"/>
    <lineage>
        <taxon>Eukaryota</taxon>
        <taxon>Metazoa</taxon>
        <taxon>Spiralia</taxon>
        <taxon>Lophotrochozoa</taxon>
        <taxon>Annelida</taxon>
        <taxon>Polychaeta</taxon>
        <taxon>Sedentaria</taxon>
        <taxon>Canalipalpata</taxon>
        <taxon>Sabellida</taxon>
        <taxon>Oweniida</taxon>
        <taxon>Oweniidae</taxon>
        <taxon>Owenia</taxon>
    </lineage>
</organism>
<protein>
    <submittedName>
        <fullName evidence="1">Uncharacterized protein</fullName>
    </submittedName>
</protein>
<comment type="caution">
    <text evidence="1">The sequence shown here is derived from an EMBL/GenBank/DDBJ whole genome shotgun (WGS) entry which is preliminary data.</text>
</comment>
<dbReference type="PANTHER" id="PTHR47403:SF6">
    <property type="entry name" value="N-ACETYLTRANSFERASE DOMAIN-CONTAINING PROTEIN"/>
    <property type="match status" value="1"/>
</dbReference>
<keyword evidence="2" id="KW-1185">Reference proteome</keyword>
<dbReference type="InterPro" id="IPR016181">
    <property type="entry name" value="Acyl_CoA_acyltransferase"/>
</dbReference>
<dbReference type="EMBL" id="CAIIXF020000011">
    <property type="protein sequence ID" value="CAH1800122.1"/>
    <property type="molecule type" value="Genomic_DNA"/>
</dbReference>
<dbReference type="PANTHER" id="PTHR47403">
    <property type="entry name" value="LOC100145250 PROTEIN"/>
    <property type="match status" value="1"/>
</dbReference>
<reference evidence="1" key="1">
    <citation type="submission" date="2022-03" db="EMBL/GenBank/DDBJ databases">
        <authorList>
            <person name="Martin C."/>
        </authorList>
    </citation>
    <scope>NUCLEOTIDE SEQUENCE</scope>
</reference>
<gene>
    <name evidence="1" type="ORF">OFUS_LOCUS24051</name>
</gene>
<evidence type="ECO:0000313" key="1">
    <source>
        <dbReference type="EMBL" id="CAH1800122.1"/>
    </source>
</evidence>
<accession>A0A8J1TA39</accession>
<dbReference type="Proteomes" id="UP000749559">
    <property type="component" value="Unassembled WGS sequence"/>
</dbReference>
<dbReference type="OrthoDB" id="6086192at2759"/>
<name>A0A8J1TA39_OWEFU</name>
<proteinExistence type="predicted"/>
<dbReference type="AlphaFoldDB" id="A0A8J1TA39"/>
<evidence type="ECO:0000313" key="2">
    <source>
        <dbReference type="Proteomes" id="UP000749559"/>
    </source>
</evidence>
<dbReference type="Gene3D" id="3.40.630.30">
    <property type="match status" value="1"/>
</dbReference>